<dbReference type="PRINTS" id="PR00463">
    <property type="entry name" value="EP450I"/>
</dbReference>
<keyword evidence="4 9" id="KW-0349">Heme</keyword>
<name>A0A4S8LUL3_DENBC</name>
<dbReference type="InterPro" id="IPR002401">
    <property type="entry name" value="Cyt_P450_E_grp-I"/>
</dbReference>
<comment type="similarity">
    <text evidence="3 10">Belongs to the cytochrome P450 family.</text>
</comment>
<accession>A0A4S8LUL3</accession>
<dbReference type="GO" id="GO:0004497">
    <property type="term" value="F:monooxygenase activity"/>
    <property type="evidence" value="ECO:0007669"/>
    <property type="project" value="UniProtKB-KW"/>
</dbReference>
<reference evidence="11 12" key="1">
    <citation type="journal article" date="2019" name="Nat. Ecol. Evol.">
        <title>Megaphylogeny resolves global patterns of mushroom evolution.</title>
        <authorList>
            <person name="Varga T."/>
            <person name="Krizsan K."/>
            <person name="Foldi C."/>
            <person name="Dima B."/>
            <person name="Sanchez-Garcia M."/>
            <person name="Sanchez-Ramirez S."/>
            <person name="Szollosi G.J."/>
            <person name="Szarkandi J.G."/>
            <person name="Papp V."/>
            <person name="Albert L."/>
            <person name="Andreopoulos W."/>
            <person name="Angelini C."/>
            <person name="Antonin V."/>
            <person name="Barry K.W."/>
            <person name="Bougher N.L."/>
            <person name="Buchanan P."/>
            <person name="Buyck B."/>
            <person name="Bense V."/>
            <person name="Catcheside P."/>
            <person name="Chovatia M."/>
            <person name="Cooper J."/>
            <person name="Damon W."/>
            <person name="Desjardin D."/>
            <person name="Finy P."/>
            <person name="Geml J."/>
            <person name="Haridas S."/>
            <person name="Hughes K."/>
            <person name="Justo A."/>
            <person name="Karasinski D."/>
            <person name="Kautmanova I."/>
            <person name="Kiss B."/>
            <person name="Kocsube S."/>
            <person name="Kotiranta H."/>
            <person name="LaButti K.M."/>
            <person name="Lechner B.E."/>
            <person name="Liimatainen K."/>
            <person name="Lipzen A."/>
            <person name="Lukacs Z."/>
            <person name="Mihaltcheva S."/>
            <person name="Morgado L.N."/>
            <person name="Niskanen T."/>
            <person name="Noordeloos M.E."/>
            <person name="Ohm R.A."/>
            <person name="Ortiz-Santana B."/>
            <person name="Ovrebo C."/>
            <person name="Racz N."/>
            <person name="Riley R."/>
            <person name="Savchenko A."/>
            <person name="Shiryaev A."/>
            <person name="Soop K."/>
            <person name="Spirin V."/>
            <person name="Szebenyi C."/>
            <person name="Tomsovsky M."/>
            <person name="Tulloss R.E."/>
            <person name="Uehling J."/>
            <person name="Grigoriev I.V."/>
            <person name="Vagvolgyi C."/>
            <person name="Papp T."/>
            <person name="Martin F.M."/>
            <person name="Miettinen O."/>
            <person name="Hibbett D.S."/>
            <person name="Nagy L.G."/>
        </authorList>
    </citation>
    <scope>NUCLEOTIDE SEQUENCE [LARGE SCALE GENOMIC DNA]</scope>
    <source>
        <strain evidence="11 12">CBS 962.96</strain>
    </source>
</reference>
<proteinExistence type="inferred from homology"/>
<keyword evidence="5 9" id="KW-0479">Metal-binding</keyword>
<evidence type="ECO:0000256" key="9">
    <source>
        <dbReference type="PIRSR" id="PIRSR602401-1"/>
    </source>
</evidence>
<keyword evidence="12" id="KW-1185">Reference proteome</keyword>
<dbReference type="PROSITE" id="PS00086">
    <property type="entry name" value="CYTOCHROME_P450"/>
    <property type="match status" value="1"/>
</dbReference>
<gene>
    <name evidence="11" type="ORF">K435DRAFT_671669</name>
</gene>
<dbReference type="GO" id="GO:0020037">
    <property type="term" value="F:heme binding"/>
    <property type="evidence" value="ECO:0007669"/>
    <property type="project" value="InterPro"/>
</dbReference>
<dbReference type="OrthoDB" id="3030185at2759"/>
<dbReference type="Gene3D" id="1.10.630.10">
    <property type="entry name" value="Cytochrome P450"/>
    <property type="match status" value="1"/>
</dbReference>
<keyword evidence="7 9" id="KW-0408">Iron</keyword>
<evidence type="ECO:0000313" key="11">
    <source>
        <dbReference type="EMBL" id="THU92698.1"/>
    </source>
</evidence>
<protein>
    <submittedName>
        <fullName evidence="11">Cytochrome P450</fullName>
    </submittedName>
</protein>
<evidence type="ECO:0000256" key="3">
    <source>
        <dbReference type="ARBA" id="ARBA00010617"/>
    </source>
</evidence>
<sequence>MQDQVPTHLHYGSCYCRGNSDHFDNLSKGLLVGSRSKEKLPPGPHKLPFFGNLFQLPKTREYLTYQKWSNQYGSDIIHLSILGQSLIILNSSEAVSDLLEQRSLIYSGSMGWKWAFPFLPYGRVETLTNCDMFIHWYLGKQWKEQRKVFHREFNPDAVARFRNHETEACMTLIGNLQQSPNRFIEHIRHFSGQLILKIAYGISVQTPHDQEILISERSVESISLATTPGQFFVDSIPLLQYVPSWFPLAGFKRMAIRCSEDSTWIRNELFQKVKLQLESGLFESSVTSRGLKNISESQDATYLQGVLKDTTSSLVSFILEMARHPNVQQKAYEEICCKTGTERLPTLSDKSDLPYITAILMEVLRRHPVAPCNAPHVLTEQDHYKEFMLPANSIVLVNTWAILHNPNIYSDPLQFDPDRFVKDGQLLDGHKHPITACFGYGRRICPGRYMALESMWIAIAFIIAKFKIEPSRNPDGSIVEITGESTSGIITRPKPFECSIKSRQEYAES</sequence>
<dbReference type="AlphaFoldDB" id="A0A4S8LUL3"/>
<dbReference type="InterPro" id="IPR036396">
    <property type="entry name" value="Cyt_P450_sf"/>
</dbReference>
<dbReference type="Proteomes" id="UP000297245">
    <property type="component" value="Unassembled WGS sequence"/>
</dbReference>
<dbReference type="GO" id="GO:0016705">
    <property type="term" value="F:oxidoreductase activity, acting on paired donors, with incorporation or reduction of molecular oxygen"/>
    <property type="evidence" value="ECO:0007669"/>
    <property type="project" value="InterPro"/>
</dbReference>
<dbReference type="InterPro" id="IPR001128">
    <property type="entry name" value="Cyt_P450"/>
</dbReference>
<evidence type="ECO:0000256" key="6">
    <source>
        <dbReference type="ARBA" id="ARBA00023002"/>
    </source>
</evidence>
<evidence type="ECO:0000256" key="7">
    <source>
        <dbReference type="ARBA" id="ARBA00023004"/>
    </source>
</evidence>
<dbReference type="InterPro" id="IPR050364">
    <property type="entry name" value="Cytochrome_P450_fung"/>
</dbReference>
<evidence type="ECO:0000256" key="4">
    <source>
        <dbReference type="ARBA" id="ARBA00022617"/>
    </source>
</evidence>
<evidence type="ECO:0000256" key="5">
    <source>
        <dbReference type="ARBA" id="ARBA00022723"/>
    </source>
</evidence>
<dbReference type="SUPFAM" id="SSF48264">
    <property type="entry name" value="Cytochrome P450"/>
    <property type="match status" value="1"/>
</dbReference>
<comment type="cofactor">
    <cofactor evidence="1 9">
        <name>heme</name>
        <dbReference type="ChEBI" id="CHEBI:30413"/>
    </cofactor>
</comment>
<keyword evidence="6 10" id="KW-0560">Oxidoreductase</keyword>
<evidence type="ECO:0000256" key="8">
    <source>
        <dbReference type="ARBA" id="ARBA00023033"/>
    </source>
</evidence>
<dbReference type="CDD" id="cd11065">
    <property type="entry name" value="CYP64-like"/>
    <property type="match status" value="1"/>
</dbReference>
<evidence type="ECO:0000256" key="2">
    <source>
        <dbReference type="ARBA" id="ARBA00005179"/>
    </source>
</evidence>
<comment type="pathway">
    <text evidence="2">Secondary metabolite biosynthesis.</text>
</comment>
<dbReference type="EMBL" id="ML179270">
    <property type="protein sequence ID" value="THU92698.1"/>
    <property type="molecule type" value="Genomic_DNA"/>
</dbReference>
<evidence type="ECO:0000313" key="12">
    <source>
        <dbReference type="Proteomes" id="UP000297245"/>
    </source>
</evidence>
<dbReference type="InterPro" id="IPR017972">
    <property type="entry name" value="Cyt_P450_CS"/>
</dbReference>
<dbReference type="PRINTS" id="PR00385">
    <property type="entry name" value="P450"/>
</dbReference>
<dbReference type="PANTHER" id="PTHR46300:SF7">
    <property type="entry name" value="P450, PUTATIVE (EUROFUNG)-RELATED"/>
    <property type="match status" value="1"/>
</dbReference>
<dbReference type="PANTHER" id="PTHR46300">
    <property type="entry name" value="P450, PUTATIVE (EUROFUNG)-RELATED-RELATED"/>
    <property type="match status" value="1"/>
</dbReference>
<keyword evidence="8 10" id="KW-0503">Monooxygenase</keyword>
<organism evidence="11 12">
    <name type="scientific">Dendrothele bispora (strain CBS 962.96)</name>
    <dbReference type="NCBI Taxonomy" id="1314807"/>
    <lineage>
        <taxon>Eukaryota</taxon>
        <taxon>Fungi</taxon>
        <taxon>Dikarya</taxon>
        <taxon>Basidiomycota</taxon>
        <taxon>Agaricomycotina</taxon>
        <taxon>Agaricomycetes</taxon>
        <taxon>Agaricomycetidae</taxon>
        <taxon>Agaricales</taxon>
        <taxon>Agaricales incertae sedis</taxon>
        <taxon>Dendrothele</taxon>
    </lineage>
</organism>
<evidence type="ECO:0000256" key="10">
    <source>
        <dbReference type="RuleBase" id="RU000461"/>
    </source>
</evidence>
<dbReference type="GO" id="GO:0005506">
    <property type="term" value="F:iron ion binding"/>
    <property type="evidence" value="ECO:0007669"/>
    <property type="project" value="InterPro"/>
</dbReference>
<feature type="binding site" description="axial binding residue" evidence="9">
    <location>
        <position position="445"/>
    </location>
    <ligand>
        <name>heme</name>
        <dbReference type="ChEBI" id="CHEBI:30413"/>
    </ligand>
    <ligandPart>
        <name>Fe</name>
        <dbReference type="ChEBI" id="CHEBI:18248"/>
    </ligandPart>
</feature>
<evidence type="ECO:0000256" key="1">
    <source>
        <dbReference type="ARBA" id="ARBA00001971"/>
    </source>
</evidence>
<dbReference type="Pfam" id="PF00067">
    <property type="entry name" value="p450"/>
    <property type="match status" value="1"/>
</dbReference>